<accession>A0A1F2PL31</accession>
<feature type="domain" description="RNHCP" evidence="1">
    <location>
        <begin position="18"/>
        <end position="106"/>
    </location>
</feature>
<organism evidence="2 5">
    <name type="scientific">Acetobacterium wieringae</name>
    <dbReference type="NCBI Taxonomy" id="52694"/>
    <lineage>
        <taxon>Bacteria</taxon>
        <taxon>Bacillati</taxon>
        <taxon>Bacillota</taxon>
        <taxon>Clostridia</taxon>
        <taxon>Eubacteriales</taxon>
        <taxon>Eubacteriaceae</taxon>
        <taxon>Acetobacterium</taxon>
    </lineage>
</organism>
<evidence type="ECO:0000313" key="5">
    <source>
        <dbReference type="Proteomes" id="UP000176244"/>
    </source>
</evidence>
<protein>
    <submittedName>
        <fullName evidence="2">RNHCP domain protein</fullName>
    </submittedName>
    <submittedName>
        <fullName evidence="3">RNHCP domain-containing protein</fullName>
    </submittedName>
</protein>
<reference evidence="4" key="3">
    <citation type="submission" date="2021-11" db="EMBL/GenBank/DDBJ databases">
        <title>Isoprene-degrading acetogen.</title>
        <authorList>
            <person name="Yang Y."/>
            <person name="Jin H."/>
            <person name="Yan J."/>
        </authorList>
    </citation>
    <scope>NUCLEOTIDE SEQUENCE</scope>
    <source>
        <strain evidence="4">Berkeley</strain>
    </source>
</reference>
<gene>
    <name evidence="2" type="ORF">ACWI_10780</name>
    <name evidence="3" type="ORF">FXB42_15865</name>
    <name evidence="4" type="ORF">LNN31_18315</name>
</gene>
<dbReference type="Proteomes" id="UP000322619">
    <property type="component" value="Unassembled WGS sequence"/>
</dbReference>
<dbReference type="AlphaFoldDB" id="A0A1F2PL31"/>
<dbReference type="EMBL" id="LKEU01000021">
    <property type="protein sequence ID" value="OFV71462.1"/>
    <property type="molecule type" value="Genomic_DNA"/>
</dbReference>
<keyword evidence="7" id="KW-1185">Reference proteome</keyword>
<dbReference type="RefSeq" id="WP_070370421.1">
    <property type="nucleotide sequence ID" value="NZ_CABIIK010000017.1"/>
</dbReference>
<name>A0A1F2PL31_9FIRM</name>
<evidence type="ECO:0000313" key="6">
    <source>
        <dbReference type="Proteomes" id="UP000322619"/>
    </source>
</evidence>
<evidence type="ECO:0000259" key="1">
    <source>
        <dbReference type="Pfam" id="PF12647"/>
    </source>
</evidence>
<dbReference type="EMBL" id="VSLA01000029">
    <property type="protein sequence ID" value="TYC83721.1"/>
    <property type="molecule type" value="Genomic_DNA"/>
</dbReference>
<dbReference type="OrthoDB" id="9809485at2"/>
<evidence type="ECO:0000313" key="4">
    <source>
        <dbReference type="EMBL" id="UYO62706.1"/>
    </source>
</evidence>
<evidence type="ECO:0000313" key="2">
    <source>
        <dbReference type="EMBL" id="OFV71462.1"/>
    </source>
</evidence>
<dbReference type="InterPro" id="IPR024439">
    <property type="entry name" value="RNHCP"/>
</dbReference>
<reference evidence="2 5" key="1">
    <citation type="submission" date="2015-09" db="EMBL/GenBank/DDBJ databases">
        <title>Genome sequence of Acetobacterium wieringae DSM 1911.</title>
        <authorList>
            <person name="Poehlein A."/>
            <person name="Bengelsdorf F.R."/>
            <person name="Schiel-Bengelsdorf B."/>
            <person name="Duerre P."/>
            <person name="Daniel R."/>
        </authorList>
    </citation>
    <scope>NUCLEOTIDE SEQUENCE [LARGE SCALE GENOMIC DNA]</scope>
    <source>
        <strain evidence="2 5">DSM 1911</strain>
    </source>
</reference>
<dbReference type="Pfam" id="PF12647">
    <property type="entry name" value="RNHCP"/>
    <property type="match status" value="1"/>
</dbReference>
<proteinExistence type="predicted"/>
<sequence length="138" mass="15574">MKYSNREKNLYQHQPCQESFFCQNCGHVVSFTGAGTKHRNHCPHCLFSLHVDVLPGDRSANCSGLMEPIGVWIRKNQEWAIIHRCRRCGHLSSNRIAADDNPIMLMSIAVAPLANPPFPLEKMTQVLNDTTGDNNEQD</sequence>
<reference evidence="3 6" key="2">
    <citation type="submission" date="2019-08" db="EMBL/GenBank/DDBJ databases">
        <title>Isolation and enrichment of carboxydotrophic bacteria from anaerobic sludge for the production of bio-based chemicals from syngas.</title>
        <authorList>
            <person name="Antares A.L."/>
            <person name="Moreira J."/>
            <person name="Diender M."/>
            <person name="Parshina S.N."/>
            <person name="Stams A.J.M."/>
            <person name="Alves M."/>
            <person name="Alves J.I."/>
            <person name="Sousa D.Z."/>
        </authorList>
    </citation>
    <scope>NUCLEOTIDE SEQUENCE [LARGE SCALE GENOMIC DNA]</scope>
    <source>
        <strain evidence="3 6">JM</strain>
    </source>
</reference>
<evidence type="ECO:0000313" key="3">
    <source>
        <dbReference type="EMBL" id="TYC83721.1"/>
    </source>
</evidence>
<dbReference type="Proteomes" id="UP000176244">
    <property type="component" value="Unassembled WGS sequence"/>
</dbReference>
<dbReference type="Proteomes" id="UP001163550">
    <property type="component" value="Chromosome"/>
</dbReference>
<dbReference type="EMBL" id="CP087994">
    <property type="protein sequence ID" value="UYO62706.1"/>
    <property type="molecule type" value="Genomic_DNA"/>
</dbReference>
<dbReference type="STRING" id="52694.ACWI_10780"/>
<evidence type="ECO:0000313" key="7">
    <source>
        <dbReference type="Proteomes" id="UP001163550"/>
    </source>
</evidence>